<dbReference type="Proteomes" id="UP000184485">
    <property type="component" value="Unassembled WGS sequence"/>
</dbReference>
<protein>
    <submittedName>
        <fullName evidence="6">DNA-binding transcriptional regulator LsrR, DeoR family</fullName>
    </submittedName>
</protein>
<dbReference type="EMBL" id="FQUP01000001">
    <property type="protein sequence ID" value="SHE84154.1"/>
    <property type="molecule type" value="Genomic_DNA"/>
</dbReference>
<dbReference type="PANTHER" id="PTHR34294">
    <property type="entry name" value="TRANSCRIPTIONAL REGULATOR-RELATED"/>
    <property type="match status" value="1"/>
</dbReference>
<accession>A0A1M4WSF8</accession>
<evidence type="ECO:0000256" key="1">
    <source>
        <dbReference type="ARBA" id="ARBA00010466"/>
    </source>
</evidence>
<dbReference type="STRING" id="1122133.SAMN02745157_1057"/>
<dbReference type="InterPro" id="IPR036388">
    <property type="entry name" value="WH-like_DNA-bd_sf"/>
</dbReference>
<reference evidence="6 7" key="1">
    <citation type="submission" date="2016-11" db="EMBL/GenBank/DDBJ databases">
        <authorList>
            <person name="Jaros S."/>
            <person name="Januszkiewicz K."/>
            <person name="Wedrychowicz H."/>
        </authorList>
    </citation>
    <scope>NUCLEOTIDE SEQUENCE [LARGE SCALE GENOMIC DNA]</scope>
    <source>
        <strain evidence="6 7">DSM 19436</strain>
    </source>
</reference>
<proteinExistence type="inferred from homology"/>
<dbReference type="PANTHER" id="PTHR34294:SF1">
    <property type="entry name" value="TRANSCRIPTIONAL REGULATOR LSRR"/>
    <property type="match status" value="1"/>
</dbReference>
<dbReference type="SUPFAM" id="SSF100950">
    <property type="entry name" value="NagB/RpiA/CoA transferase-like"/>
    <property type="match status" value="1"/>
</dbReference>
<dbReference type="InterPro" id="IPR051054">
    <property type="entry name" value="SorC_transcr_regulators"/>
</dbReference>
<evidence type="ECO:0000256" key="4">
    <source>
        <dbReference type="ARBA" id="ARBA00023163"/>
    </source>
</evidence>
<dbReference type="GO" id="GO:0030246">
    <property type="term" value="F:carbohydrate binding"/>
    <property type="evidence" value="ECO:0007669"/>
    <property type="project" value="InterPro"/>
</dbReference>
<dbReference type="AlphaFoldDB" id="A0A1M4WSF8"/>
<dbReference type="OrthoDB" id="7065657at2"/>
<evidence type="ECO:0000313" key="6">
    <source>
        <dbReference type="EMBL" id="SHE84154.1"/>
    </source>
</evidence>
<sequence>MVSSERLEDASRAAWLYYVAENTQDEIARKLGVSRQAAQRLVSLAVAEGLVKVRIDHPIAACLELARRLTDRFQLRHCEIVPADPAAPGALGGIARATAAEMERWLSRTEPLVMAIGTGRSLQASVEQLLHIDCPQHRVVSLTGSILPDGSTSHHSVIYSLAGRITGATFPLPFPVVASSREERETLHAQSMIKPTLALAERAEVTFIGIGDMASDSAMVLDGFLSGSEQVLLERSGAVGEIIGWAFDAEGQILDIGTNDRIASAPVPDRELGLVIGIAAGARKRHAICAALKGRLVNGLVTDEVMAAMLLTD</sequence>
<evidence type="ECO:0000256" key="3">
    <source>
        <dbReference type="ARBA" id="ARBA00023125"/>
    </source>
</evidence>
<dbReference type="Gene3D" id="3.40.50.1360">
    <property type="match status" value="1"/>
</dbReference>
<organism evidence="6 7">
    <name type="scientific">Kaistia soli DSM 19436</name>
    <dbReference type="NCBI Taxonomy" id="1122133"/>
    <lineage>
        <taxon>Bacteria</taxon>
        <taxon>Pseudomonadati</taxon>
        <taxon>Pseudomonadota</taxon>
        <taxon>Alphaproteobacteria</taxon>
        <taxon>Hyphomicrobiales</taxon>
        <taxon>Kaistiaceae</taxon>
        <taxon>Kaistia</taxon>
    </lineage>
</organism>
<gene>
    <name evidence="6" type="ORF">SAMN02745157_1057</name>
</gene>
<dbReference type="GO" id="GO:0003700">
    <property type="term" value="F:DNA-binding transcription factor activity"/>
    <property type="evidence" value="ECO:0007669"/>
    <property type="project" value="InterPro"/>
</dbReference>
<name>A0A1M4WSF8_9HYPH</name>
<evidence type="ECO:0000256" key="2">
    <source>
        <dbReference type="ARBA" id="ARBA00023015"/>
    </source>
</evidence>
<dbReference type="InterPro" id="IPR007324">
    <property type="entry name" value="Sugar-bd_dom_put"/>
</dbReference>
<keyword evidence="7" id="KW-1185">Reference proteome</keyword>
<comment type="similarity">
    <text evidence="1">Belongs to the SorC transcriptional regulatory family.</text>
</comment>
<keyword evidence="3 6" id="KW-0238">DNA-binding</keyword>
<feature type="domain" description="Sugar-binding" evidence="5">
    <location>
        <begin position="58"/>
        <end position="311"/>
    </location>
</feature>
<dbReference type="RefSeq" id="WP_073051675.1">
    <property type="nucleotide sequence ID" value="NZ_FQUP01000001.1"/>
</dbReference>
<evidence type="ECO:0000313" key="7">
    <source>
        <dbReference type="Proteomes" id="UP000184485"/>
    </source>
</evidence>
<dbReference type="Gene3D" id="1.10.10.10">
    <property type="entry name" value="Winged helix-like DNA-binding domain superfamily/Winged helix DNA-binding domain"/>
    <property type="match status" value="1"/>
</dbReference>
<dbReference type="GO" id="GO:0003677">
    <property type="term" value="F:DNA binding"/>
    <property type="evidence" value="ECO:0007669"/>
    <property type="project" value="UniProtKB-KW"/>
</dbReference>
<dbReference type="InterPro" id="IPR037171">
    <property type="entry name" value="NagB/RpiA_transferase-like"/>
</dbReference>
<keyword evidence="2" id="KW-0805">Transcription regulation</keyword>
<evidence type="ECO:0000259" key="5">
    <source>
        <dbReference type="Pfam" id="PF04198"/>
    </source>
</evidence>
<keyword evidence="4" id="KW-0804">Transcription</keyword>
<dbReference type="Pfam" id="PF04198">
    <property type="entry name" value="Sugar-bind"/>
    <property type="match status" value="1"/>
</dbReference>